<dbReference type="EMBL" id="JARBHI010000001">
    <property type="protein sequence ID" value="MDE1655528.1"/>
    <property type="molecule type" value="Genomic_DNA"/>
</dbReference>
<gene>
    <name evidence="2" type="ORF">PWJ81_00365</name>
</gene>
<dbReference type="RefSeq" id="WP_274733821.1">
    <property type="nucleotide sequence ID" value="NZ_CAMXYX010000012.1"/>
</dbReference>
<proteinExistence type="predicted"/>
<feature type="transmembrane region" description="Helical" evidence="1">
    <location>
        <begin position="7"/>
        <end position="29"/>
    </location>
</feature>
<keyword evidence="3" id="KW-1185">Reference proteome</keyword>
<evidence type="ECO:0000256" key="1">
    <source>
        <dbReference type="SAM" id="Phobius"/>
    </source>
</evidence>
<reference evidence="2 3" key="1">
    <citation type="submission" date="2023-02" db="EMBL/GenBank/DDBJ databases">
        <title>Defining the Infant Male Urobiome and Moving Towards Mechanisms in Urobiome Research.</title>
        <authorList>
            <person name="Reasoner S."/>
            <person name="Flores V."/>
            <person name="Van Horn G."/>
            <person name="Morales G."/>
            <person name="Peard L."/>
            <person name="Abelson B."/>
            <person name="Manuel C."/>
            <person name="Lee J."/>
            <person name="Baker B."/>
            <person name="Williams T."/>
            <person name="Schmitz J."/>
            <person name="Clayton D."/>
            <person name="Hadjifrangiskou M."/>
        </authorList>
    </citation>
    <scope>NUCLEOTIDE SEQUENCE [LARGE SCALE GENOMIC DNA]</scope>
    <source>
        <strain evidence="2 3">AS1053</strain>
    </source>
</reference>
<keyword evidence="1" id="KW-0812">Transmembrane</keyword>
<keyword evidence="1" id="KW-0472">Membrane</keyword>
<comment type="caution">
    <text evidence="2">The sequence shown here is derived from an EMBL/GenBank/DDBJ whole genome shotgun (WGS) entry which is preliminary data.</text>
</comment>
<feature type="transmembrane region" description="Helical" evidence="1">
    <location>
        <begin position="35"/>
        <end position="54"/>
    </location>
</feature>
<feature type="transmembrane region" description="Helical" evidence="1">
    <location>
        <begin position="82"/>
        <end position="99"/>
    </location>
</feature>
<evidence type="ECO:0000313" key="2">
    <source>
        <dbReference type="EMBL" id="MDE1655528.1"/>
    </source>
</evidence>
<protein>
    <submittedName>
        <fullName evidence="2">Uncharacterized protein</fullName>
    </submittedName>
</protein>
<name>A0ABT5V3G1_9ACTO</name>
<dbReference type="Proteomes" id="UP001219297">
    <property type="component" value="Unassembled WGS sequence"/>
</dbReference>
<organism evidence="2 3">
    <name type="scientific">Actinotignum sanguinis</name>
    <dbReference type="NCBI Taxonomy" id="1445614"/>
    <lineage>
        <taxon>Bacteria</taxon>
        <taxon>Bacillati</taxon>
        <taxon>Actinomycetota</taxon>
        <taxon>Actinomycetes</taxon>
        <taxon>Actinomycetales</taxon>
        <taxon>Actinomycetaceae</taxon>
        <taxon>Actinotignum</taxon>
    </lineage>
</organism>
<sequence length="107" mass="11628">MRQARYLNYLALAILVLGVATLVVGWYIAISGNLLPQYGVILALGTVGAAACGFGYRSERPWIFGAGAVFMLWFAPTPLGLWPLGIGIAMLIAWAVLIVKENDVKFW</sequence>
<accession>A0ABT5V3G1</accession>
<evidence type="ECO:0000313" key="3">
    <source>
        <dbReference type="Proteomes" id="UP001219297"/>
    </source>
</evidence>
<dbReference type="GeneID" id="83608057"/>
<keyword evidence="1" id="KW-1133">Transmembrane helix</keyword>